<dbReference type="Proteomes" id="UP000014984">
    <property type="component" value="Chromosome"/>
</dbReference>
<accession>S5MHR3</accession>
<dbReference type="RefSeq" id="WP_020834559.1">
    <property type="nucleotide sequence ID" value="NC_021846.1"/>
</dbReference>
<dbReference type="HOGENOM" id="CLU_2773846_0_0_14"/>
<reference evidence="1 2" key="1">
    <citation type="journal article" date="2013" name="Genome Biol. Evol.">
        <title>Comparison of metabolic capacities and inference of gene content evolution in mosquito-associated Spiroplasma diminutum and S. taiwanense.</title>
        <authorList>
            <person name="Lo W.S."/>
            <person name="Ku C."/>
            <person name="Chen L.L."/>
            <person name="Chang T.H."/>
            <person name="Kuo C.H."/>
        </authorList>
    </citation>
    <scope>NUCLEOTIDE SEQUENCE [LARGE SCALE GENOMIC DNA]</scope>
    <source>
        <strain evidence="1">CT-1</strain>
    </source>
</reference>
<name>S5MHR3_9MOLU</name>
<protein>
    <submittedName>
        <fullName evidence="1">Uncharacterized protein</fullName>
    </submittedName>
</protein>
<gene>
    <name evidence="1" type="ORF">STAIW_v1c08320</name>
</gene>
<organism evidence="1 2">
    <name type="scientific">Spiroplasma taiwanense CT-1</name>
    <dbReference type="NCBI Taxonomy" id="1276220"/>
    <lineage>
        <taxon>Bacteria</taxon>
        <taxon>Bacillati</taxon>
        <taxon>Mycoplasmatota</taxon>
        <taxon>Mollicutes</taxon>
        <taxon>Entomoplasmatales</taxon>
        <taxon>Spiroplasmataceae</taxon>
        <taxon>Spiroplasma</taxon>
    </lineage>
</organism>
<proteinExistence type="predicted"/>
<dbReference type="EMBL" id="CP005074">
    <property type="protein sequence ID" value="AGR41420.1"/>
    <property type="molecule type" value="Genomic_DNA"/>
</dbReference>
<dbReference type="AlphaFoldDB" id="S5MHR3"/>
<evidence type="ECO:0000313" key="2">
    <source>
        <dbReference type="Proteomes" id="UP000014984"/>
    </source>
</evidence>
<keyword evidence="2" id="KW-1185">Reference proteome</keyword>
<dbReference type="PATRIC" id="fig|1276220.3.peg.849"/>
<evidence type="ECO:0000313" key="1">
    <source>
        <dbReference type="EMBL" id="AGR41420.1"/>
    </source>
</evidence>
<dbReference type="KEGG" id="stai:STAIW_v1c08320"/>
<sequence length="69" mass="8456">MANKINNQKIKVSRFLIPKYKIMYFNVNEWIKDLQKTWKEENTFEGPIKINIIQIKIFNLDLLSKIFYF</sequence>